<dbReference type="PANTHER" id="PTHR24305">
    <property type="entry name" value="CYTOCHROME P450"/>
    <property type="match status" value="1"/>
</dbReference>
<comment type="caution">
    <text evidence="9">The sequence shown here is derived from an EMBL/GenBank/DDBJ whole genome shotgun (WGS) entry which is preliminary data.</text>
</comment>
<dbReference type="Gene3D" id="1.10.630.10">
    <property type="entry name" value="Cytochrome P450"/>
    <property type="match status" value="1"/>
</dbReference>
<dbReference type="InterPro" id="IPR002401">
    <property type="entry name" value="Cyt_P450_E_grp-I"/>
</dbReference>
<keyword evidence="6" id="KW-0408">Iron</keyword>
<protein>
    <submittedName>
        <fullName evidence="9">Cytochrome P450 monooxygenase</fullName>
    </submittedName>
</protein>
<evidence type="ECO:0000256" key="2">
    <source>
        <dbReference type="ARBA" id="ARBA00010617"/>
    </source>
</evidence>
<dbReference type="GO" id="GO:0004497">
    <property type="term" value="F:monooxygenase activity"/>
    <property type="evidence" value="ECO:0007669"/>
    <property type="project" value="UniProtKB-KW"/>
</dbReference>
<feature type="region of interest" description="Disordered" evidence="8">
    <location>
        <begin position="484"/>
        <end position="507"/>
    </location>
</feature>
<dbReference type="Pfam" id="PF00067">
    <property type="entry name" value="p450"/>
    <property type="match status" value="1"/>
</dbReference>
<comment type="cofactor">
    <cofactor evidence="1">
        <name>heme</name>
        <dbReference type="ChEBI" id="CHEBI:30413"/>
    </cofactor>
</comment>
<dbReference type="InterPro" id="IPR050121">
    <property type="entry name" value="Cytochrome_P450_monoxygenase"/>
</dbReference>
<evidence type="ECO:0000256" key="6">
    <source>
        <dbReference type="ARBA" id="ARBA00023004"/>
    </source>
</evidence>
<comment type="similarity">
    <text evidence="2">Belongs to the cytochrome P450 family.</text>
</comment>
<reference evidence="9 10" key="1">
    <citation type="submission" date="2023-01" db="EMBL/GenBank/DDBJ databases">
        <title>Analysis of 21 Apiospora genomes using comparative genomics revels a genus with tremendous synthesis potential of carbohydrate active enzymes and secondary metabolites.</title>
        <authorList>
            <person name="Sorensen T."/>
        </authorList>
    </citation>
    <scope>NUCLEOTIDE SEQUENCE [LARGE SCALE GENOMIC DNA]</scope>
    <source>
        <strain evidence="9 10">CBS 20057</strain>
    </source>
</reference>
<dbReference type="InterPro" id="IPR036396">
    <property type="entry name" value="Cyt_P450_sf"/>
</dbReference>
<gene>
    <name evidence="9" type="ORF">PG991_010269</name>
</gene>
<evidence type="ECO:0000256" key="8">
    <source>
        <dbReference type="SAM" id="MobiDB-lite"/>
    </source>
</evidence>
<evidence type="ECO:0000256" key="5">
    <source>
        <dbReference type="ARBA" id="ARBA00023002"/>
    </source>
</evidence>
<name>A0ABR1RHY5_9PEZI</name>
<keyword evidence="7 9" id="KW-0503">Monooxygenase</keyword>
<keyword evidence="5" id="KW-0560">Oxidoreductase</keyword>
<proteinExistence type="inferred from homology"/>
<feature type="region of interest" description="Disordered" evidence="8">
    <location>
        <begin position="243"/>
        <end position="268"/>
    </location>
</feature>
<dbReference type="InterPro" id="IPR001128">
    <property type="entry name" value="Cyt_P450"/>
</dbReference>
<organism evidence="9 10">
    <name type="scientific">Apiospora marii</name>
    <dbReference type="NCBI Taxonomy" id="335849"/>
    <lineage>
        <taxon>Eukaryota</taxon>
        <taxon>Fungi</taxon>
        <taxon>Dikarya</taxon>
        <taxon>Ascomycota</taxon>
        <taxon>Pezizomycotina</taxon>
        <taxon>Sordariomycetes</taxon>
        <taxon>Xylariomycetidae</taxon>
        <taxon>Amphisphaeriales</taxon>
        <taxon>Apiosporaceae</taxon>
        <taxon>Apiospora</taxon>
    </lineage>
</organism>
<dbReference type="SUPFAM" id="SSF48264">
    <property type="entry name" value="Cytochrome P450"/>
    <property type="match status" value="1"/>
</dbReference>
<evidence type="ECO:0000256" key="3">
    <source>
        <dbReference type="ARBA" id="ARBA00022617"/>
    </source>
</evidence>
<sequence>MSQGTMASFAAMAAADVWSIALMIAVALLSFSTLSALRTIHAKGAPVFKGDEFYGLLDGGPEGGRSVQMERAPDAHAARRRVLDRAMPARDEAFQTIHALAGLLVDVIREEGRPCTTTTTTTTDNNNKGAGAGAGGGGGTIEVDINQLASWYGFDLITTLAFGQSLDLLRRADYRWLPRCLQDASVFLYWAGFFRYALGLWRRFLGSRWPARLRMRTAVEAQRYADLADRQVDRRLDRLAREEDEEKAAVTTEGNNDEDGEAGKRKKDKKNGDIFGHLLRANLYSRIDLRADSSLLIAAGSDAVRFTIAATLFHWTTQSPTPTSLARATAEVRTTSGLHPTTVTDPAAVLGPSLRYLRACVDEAMRLNPPKPSSIPREVAASPTTGPMVIDGVPVPAGATVGVCAYALHRDPDIYGPDPHAFRPERWLARPLDTRMVAAFCPFLKGPRACPGKTVAYLAVQLALFHLLYAFDIEAAAAAADNNRTEGEEEVAAAEAASGDGDGDGQGRRNDFAFRDWVIGYAQGLNIRLTPWA</sequence>
<dbReference type="PRINTS" id="PR00463">
    <property type="entry name" value="EP450I"/>
</dbReference>
<evidence type="ECO:0000256" key="7">
    <source>
        <dbReference type="ARBA" id="ARBA00023033"/>
    </source>
</evidence>
<evidence type="ECO:0000256" key="1">
    <source>
        <dbReference type="ARBA" id="ARBA00001971"/>
    </source>
</evidence>
<accession>A0ABR1RHY5</accession>
<keyword evidence="10" id="KW-1185">Reference proteome</keyword>
<evidence type="ECO:0000256" key="4">
    <source>
        <dbReference type="ARBA" id="ARBA00022723"/>
    </source>
</evidence>
<keyword evidence="4" id="KW-0479">Metal-binding</keyword>
<dbReference type="EMBL" id="JAQQWI010000015">
    <property type="protein sequence ID" value="KAK8012894.1"/>
    <property type="molecule type" value="Genomic_DNA"/>
</dbReference>
<dbReference type="Proteomes" id="UP001396898">
    <property type="component" value="Unassembled WGS sequence"/>
</dbReference>
<keyword evidence="3" id="KW-0349">Heme</keyword>
<evidence type="ECO:0000313" key="9">
    <source>
        <dbReference type="EMBL" id="KAK8012894.1"/>
    </source>
</evidence>
<evidence type="ECO:0000313" key="10">
    <source>
        <dbReference type="Proteomes" id="UP001396898"/>
    </source>
</evidence>
<dbReference type="PANTHER" id="PTHR24305:SF237">
    <property type="entry name" value="CYTOCHROME P450 MONOOXYGENASE ATNE-RELATED"/>
    <property type="match status" value="1"/>
</dbReference>